<organism evidence="2 3">
    <name type="scientific">Stenotrophomonas chelatiphaga</name>
    <dbReference type="NCBI Taxonomy" id="517011"/>
    <lineage>
        <taxon>Bacteria</taxon>
        <taxon>Pseudomonadati</taxon>
        <taxon>Pseudomonadota</taxon>
        <taxon>Gammaproteobacteria</taxon>
        <taxon>Lysobacterales</taxon>
        <taxon>Lysobacteraceae</taxon>
        <taxon>Stenotrophomonas</taxon>
    </lineage>
</organism>
<dbReference type="RefSeq" id="WP_057508698.1">
    <property type="nucleotide sequence ID" value="NZ_JANUEG010000004.1"/>
</dbReference>
<dbReference type="Proteomes" id="UP000051386">
    <property type="component" value="Unassembled WGS sequence"/>
</dbReference>
<evidence type="ECO:0000256" key="1">
    <source>
        <dbReference type="SAM" id="Phobius"/>
    </source>
</evidence>
<keyword evidence="1" id="KW-1133">Transmembrane helix</keyword>
<dbReference type="GO" id="GO:0043683">
    <property type="term" value="P:type IV pilus assembly"/>
    <property type="evidence" value="ECO:0007669"/>
    <property type="project" value="InterPro"/>
</dbReference>
<keyword evidence="1" id="KW-0472">Membrane</keyword>
<reference evidence="2 3" key="1">
    <citation type="submission" date="2015-05" db="EMBL/GenBank/DDBJ databases">
        <title>Genome sequencing and analysis of members of genus Stenotrophomonas.</title>
        <authorList>
            <person name="Patil P.P."/>
            <person name="Midha S."/>
            <person name="Patil P.B."/>
        </authorList>
    </citation>
    <scope>NUCLEOTIDE SEQUENCE [LARGE SCALE GENOMIC DNA]</scope>
    <source>
        <strain evidence="2 3">DSM 21508</strain>
    </source>
</reference>
<dbReference type="PROSITE" id="PS00409">
    <property type="entry name" value="PROKAR_NTER_METHYL"/>
    <property type="match status" value="1"/>
</dbReference>
<keyword evidence="3" id="KW-1185">Reference proteome</keyword>
<dbReference type="Pfam" id="PF16074">
    <property type="entry name" value="PilW"/>
    <property type="match status" value="1"/>
</dbReference>
<protein>
    <submittedName>
        <fullName evidence="2">Pilus assembly protein PilW</fullName>
    </submittedName>
</protein>
<evidence type="ECO:0000313" key="3">
    <source>
        <dbReference type="Proteomes" id="UP000051386"/>
    </source>
</evidence>
<sequence length="391" mass="40303">MSKYIPSRKQAAAGISLIEVMVSLVIGLILMLGVIQIFSASRTASRLSEGVARTQENARFALDFLERDIRMAGHMGCVNDQAHIVRADDAIRINLTGVTPGAGSALDFNIPIQGYDAANTAPGNSLQLGANWAGVANAPASISGLSPAPRGGSDIIVLRYLAPEGAPVLAIAAGTNSTLTISSAAAARLTAGVPSTPSLFAVGDCSGVDIFAGTLAGTTLTATNTDLSRYAANNAVTMVYRAEAVAYYVANNSATPAQPSLYRARANSTGFQSGEELVEGIENLQFLYGLDNTTNIGLLQPPSGRITAQQPAAQVSTAVTAAAVGPWRRVGLVQVGILARSPQPAAAAQAAAATNEPGVLGVRFTNAAANDSRYRASYEVSVALRNRLFGN</sequence>
<gene>
    <name evidence="2" type="ORF">ABB28_11165</name>
</gene>
<evidence type="ECO:0000313" key="2">
    <source>
        <dbReference type="EMBL" id="KRG73363.1"/>
    </source>
</evidence>
<keyword evidence="1" id="KW-0812">Transmembrane</keyword>
<dbReference type="InterPro" id="IPR012902">
    <property type="entry name" value="N_methyl_site"/>
</dbReference>
<dbReference type="InterPro" id="IPR032092">
    <property type="entry name" value="PilW"/>
</dbReference>
<dbReference type="AlphaFoldDB" id="A0A0R0D7B9"/>
<comment type="caution">
    <text evidence="2">The sequence shown here is derived from an EMBL/GenBank/DDBJ whole genome shotgun (WGS) entry which is preliminary data.</text>
</comment>
<accession>A0A0R0D7B9</accession>
<dbReference type="PATRIC" id="fig|517011.3.peg.1946"/>
<dbReference type="Pfam" id="PF07963">
    <property type="entry name" value="N_methyl"/>
    <property type="match status" value="1"/>
</dbReference>
<feature type="transmembrane region" description="Helical" evidence="1">
    <location>
        <begin position="12"/>
        <end position="38"/>
    </location>
</feature>
<dbReference type="EMBL" id="LDJK01000048">
    <property type="protein sequence ID" value="KRG73363.1"/>
    <property type="molecule type" value="Genomic_DNA"/>
</dbReference>
<name>A0A0R0D7B9_9GAMM</name>
<proteinExistence type="predicted"/>